<dbReference type="EMBL" id="JBAMMX010000011">
    <property type="protein sequence ID" value="KAK6931404.1"/>
    <property type="molecule type" value="Genomic_DNA"/>
</dbReference>
<organism evidence="3 4">
    <name type="scientific">Dillenia turbinata</name>
    <dbReference type="NCBI Taxonomy" id="194707"/>
    <lineage>
        <taxon>Eukaryota</taxon>
        <taxon>Viridiplantae</taxon>
        <taxon>Streptophyta</taxon>
        <taxon>Embryophyta</taxon>
        <taxon>Tracheophyta</taxon>
        <taxon>Spermatophyta</taxon>
        <taxon>Magnoliopsida</taxon>
        <taxon>eudicotyledons</taxon>
        <taxon>Gunneridae</taxon>
        <taxon>Pentapetalae</taxon>
        <taxon>Dilleniales</taxon>
        <taxon>Dilleniaceae</taxon>
        <taxon>Dillenia</taxon>
    </lineage>
</organism>
<dbReference type="Pfam" id="PF01535">
    <property type="entry name" value="PPR"/>
    <property type="match status" value="1"/>
</dbReference>
<proteinExistence type="predicted"/>
<name>A0AAN8VDD2_9MAGN</name>
<evidence type="ECO:0000256" key="2">
    <source>
        <dbReference type="PROSITE-ProRule" id="PRU00708"/>
    </source>
</evidence>
<reference evidence="3 4" key="1">
    <citation type="submission" date="2023-12" db="EMBL/GenBank/DDBJ databases">
        <title>A high-quality genome assembly for Dillenia turbinata (Dilleniales).</title>
        <authorList>
            <person name="Chanderbali A."/>
        </authorList>
    </citation>
    <scope>NUCLEOTIDE SEQUENCE [LARGE SCALE GENOMIC DNA]</scope>
    <source>
        <strain evidence="3">LSX21</strain>
        <tissue evidence="3">Leaf</tissue>
    </source>
</reference>
<comment type="caution">
    <text evidence="3">The sequence shown here is derived from an EMBL/GenBank/DDBJ whole genome shotgun (WGS) entry which is preliminary data.</text>
</comment>
<dbReference type="Gene3D" id="1.25.40.10">
    <property type="entry name" value="Tetratricopeptide repeat domain"/>
    <property type="match status" value="1"/>
</dbReference>
<protein>
    <submittedName>
        <fullName evidence="3">Pentatricopeptide repeat</fullName>
    </submittedName>
</protein>
<evidence type="ECO:0000256" key="1">
    <source>
        <dbReference type="ARBA" id="ARBA00022737"/>
    </source>
</evidence>
<dbReference type="NCBIfam" id="TIGR00756">
    <property type="entry name" value="PPR"/>
    <property type="match status" value="1"/>
</dbReference>
<sequence length="91" mass="10075">MPFHDGVSWNSVISGYSSVGRFADALKVYKLMLMGGPWQHMIMHNSMLLGGNSEVYPGRRMQSRTAGLSRQSSEAFIGVGYINHSVRLPSK</sequence>
<gene>
    <name evidence="3" type="ORF">RJ641_003197</name>
</gene>
<evidence type="ECO:0000313" key="3">
    <source>
        <dbReference type="EMBL" id="KAK6931404.1"/>
    </source>
</evidence>
<accession>A0AAN8VDD2</accession>
<dbReference type="PROSITE" id="PS51375">
    <property type="entry name" value="PPR"/>
    <property type="match status" value="1"/>
</dbReference>
<keyword evidence="1" id="KW-0677">Repeat</keyword>
<dbReference type="Proteomes" id="UP001370490">
    <property type="component" value="Unassembled WGS sequence"/>
</dbReference>
<dbReference type="AlphaFoldDB" id="A0AAN8VDD2"/>
<keyword evidence="4" id="KW-1185">Reference proteome</keyword>
<dbReference type="InterPro" id="IPR011990">
    <property type="entry name" value="TPR-like_helical_dom_sf"/>
</dbReference>
<evidence type="ECO:0000313" key="4">
    <source>
        <dbReference type="Proteomes" id="UP001370490"/>
    </source>
</evidence>
<feature type="repeat" description="PPR" evidence="2">
    <location>
        <begin position="5"/>
        <end position="39"/>
    </location>
</feature>
<dbReference type="InterPro" id="IPR002885">
    <property type="entry name" value="PPR_rpt"/>
</dbReference>